<proteinExistence type="predicted"/>
<comment type="caution">
    <text evidence="2">The sequence shown here is derived from an EMBL/GenBank/DDBJ whole genome shotgun (WGS) entry which is preliminary data.</text>
</comment>
<organism evidence="2 3">
    <name type="scientific">Dreissena polymorpha</name>
    <name type="common">Zebra mussel</name>
    <name type="synonym">Mytilus polymorpha</name>
    <dbReference type="NCBI Taxonomy" id="45954"/>
    <lineage>
        <taxon>Eukaryota</taxon>
        <taxon>Metazoa</taxon>
        <taxon>Spiralia</taxon>
        <taxon>Lophotrochozoa</taxon>
        <taxon>Mollusca</taxon>
        <taxon>Bivalvia</taxon>
        <taxon>Autobranchia</taxon>
        <taxon>Heteroconchia</taxon>
        <taxon>Euheterodonta</taxon>
        <taxon>Imparidentia</taxon>
        <taxon>Neoheterodontei</taxon>
        <taxon>Myida</taxon>
        <taxon>Dreissenoidea</taxon>
        <taxon>Dreissenidae</taxon>
        <taxon>Dreissena</taxon>
    </lineage>
</organism>
<sequence length="304" mass="32082">MPFKCLLQSAGSVAPIMSLLTIFQLASGLAGVLPGLVERAVPLASGCVLLQLKSAQALATLLSRGTFYLGKVAVRALSPSNMRTVHGYIAGIPESQDLMELQTSLSFKPAISISDILITNLERVEPYRPAPPGFPRLVKISFLASVPVPNKILVKDTSITLDIRPCPVTPARCFNCQGFGHIASRGKCSNTTSCCRCAGATYQGCPSYKKAIHIATYANFYGVTWSEAESRLLAPDTVSHSVGALNTIITTGSASSPKHASPGSISPQAGRTCTTVEGLVGKSTPPQPRNRESPPKVTFAEPVT</sequence>
<keyword evidence="3" id="KW-1185">Reference proteome</keyword>
<accession>A0A9D4KZD0</accession>
<evidence type="ECO:0000256" key="1">
    <source>
        <dbReference type="SAM" id="MobiDB-lite"/>
    </source>
</evidence>
<dbReference type="Proteomes" id="UP000828390">
    <property type="component" value="Unassembled WGS sequence"/>
</dbReference>
<dbReference type="AlphaFoldDB" id="A0A9D4KZD0"/>
<feature type="region of interest" description="Disordered" evidence="1">
    <location>
        <begin position="252"/>
        <end position="304"/>
    </location>
</feature>
<dbReference type="EMBL" id="JAIWYP010000003">
    <property type="protein sequence ID" value="KAH3847691.1"/>
    <property type="molecule type" value="Genomic_DNA"/>
</dbReference>
<protein>
    <submittedName>
        <fullName evidence="2">Uncharacterized protein</fullName>
    </submittedName>
</protein>
<evidence type="ECO:0000313" key="3">
    <source>
        <dbReference type="Proteomes" id="UP000828390"/>
    </source>
</evidence>
<feature type="compositionally biased region" description="Polar residues" evidence="1">
    <location>
        <begin position="252"/>
        <end position="275"/>
    </location>
</feature>
<name>A0A9D4KZD0_DREPO</name>
<reference evidence="2" key="1">
    <citation type="journal article" date="2019" name="bioRxiv">
        <title>The Genome of the Zebra Mussel, Dreissena polymorpha: A Resource for Invasive Species Research.</title>
        <authorList>
            <person name="McCartney M.A."/>
            <person name="Auch B."/>
            <person name="Kono T."/>
            <person name="Mallez S."/>
            <person name="Zhang Y."/>
            <person name="Obille A."/>
            <person name="Becker A."/>
            <person name="Abrahante J.E."/>
            <person name="Garbe J."/>
            <person name="Badalamenti J.P."/>
            <person name="Herman A."/>
            <person name="Mangelson H."/>
            <person name="Liachko I."/>
            <person name="Sullivan S."/>
            <person name="Sone E.D."/>
            <person name="Koren S."/>
            <person name="Silverstein K.A.T."/>
            <person name="Beckman K.B."/>
            <person name="Gohl D.M."/>
        </authorList>
    </citation>
    <scope>NUCLEOTIDE SEQUENCE</scope>
    <source>
        <strain evidence="2">Duluth1</strain>
        <tissue evidence="2">Whole animal</tissue>
    </source>
</reference>
<reference evidence="2" key="2">
    <citation type="submission" date="2020-11" db="EMBL/GenBank/DDBJ databases">
        <authorList>
            <person name="McCartney M.A."/>
            <person name="Auch B."/>
            <person name="Kono T."/>
            <person name="Mallez S."/>
            <person name="Becker A."/>
            <person name="Gohl D.M."/>
            <person name="Silverstein K.A.T."/>
            <person name="Koren S."/>
            <person name="Bechman K.B."/>
            <person name="Herman A."/>
            <person name="Abrahante J.E."/>
            <person name="Garbe J."/>
        </authorList>
    </citation>
    <scope>NUCLEOTIDE SEQUENCE</scope>
    <source>
        <strain evidence="2">Duluth1</strain>
        <tissue evidence="2">Whole animal</tissue>
    </source>
</reference>
<gene>
    <name evidence="2" type="ORF">DPMN_090022</name>
</gene>
<evidence type="ECO:0000313" key="2">
    <source>
        <dbReference type="EMBL" id="KAH3847691.1"/>
    </source>
</evidence>